<dbReference type="InterPro" id="IPR013783">
    <property type="entry name" value="Ig-like_fold"/>
</dbReference>
<gene>
    <name evidence="1" type="ORF">J1C55_07665</name>
</gene>
<sequence length="232" mass="25278">MNRLNNKYIGLLITVILFSCGGGDDGPPPNQLPGLIGTVQFPTANLLCIDNNITFDWNDATDAEDGNNVTYRITIARDRDLTDIVETRIVATSQVTILLDRNMAFYWNVVTRDSEGLESEPSPTLAFFTMGDGETNSVPFTAALVAPGDDANVPSGTVTLSWLGGDANPNDILMYDVFFGTNPNPPMISSDITDETFDVMAPDAATTYYWRINTTDGSGSRSIGRVWQFITN</sequence>
<dbReference type="SUPFAM" id="SSF49265">
    <property type="entry name" value="Fibronectin type III"/>
    <property type="match status" value="1"/>
</dbReference>
<accession>A0ABS8EMM2</accession>
<organism evidence="1 2">
    <name type="scientific">Winogradskyella immobilis</name>
    <dbReference type="NCBI Taxonomy" id="2816852"/>
    <lineage>
        <taxon>Bacteria</taxon>
        <taxon>Pseudomonadati</taxon>
        <taxon>Bacteroidota</taxon>
        <taxon>Flavobacteriia</taxon>
        <taxon>Flavobacteriales</taxon>
        <taxon>Flavobacteriaceae</taxon>
        <taxon>Winogradskyella</taxon>
    </lineage>
</organism>
<protein>
    <recommendedName>
        <fullName evidence="3">Fibronectin type-III domain-containing protein</fullName>
    </recommendedName>
</protein>
<dbReference type="Gene3D" id="2.60.40.10">
    <property type="entry name" value="Immunoglobulins"/>
    <property type="match status" value="2"/>
</dbReference>
<dbReference type="PROSITE" id="PS51257">
    <property type="entry name" value="PROKAR_LIPOPROTEIN"/>
    <property type="match status" value="1"/>
</dbReference>
<proteinExistence type="predicted"/>
<evidence type="ECO:0008006" key="3">
    <source>
        <dbReference type="Google" id="ProtNLM"/>
    </source>
</evidence>
<dbReference type="EMBL" id="JAFMPT010000008">
    <property type="protein sequence ID" value="MCC1484458.1"/>
    <property type="molecule type" value="Genomic_DNA"/>
</dbReference>
<reference evidence="2" key="2">
    <citation type="submission" date="2023-07" db="EMBL/GenBank/DDBJ databases">
        <title>Genome of Winogradskyella sp. E313.</title>
        <authorList>
            <person name="Zhou Y."/>
        </authorList>
    </citation>
    <scope>NUCLEOTIDE SEQUENCE [LARGE SCALE GENOMIC DNA]</scope>
    <source>
        <strain evidence="2">E313</strain>
    </source>
</reference>
<comment type="caution">
    <text evidence="1">The sequence shown here is derived from an EMBL/GenBank/DDBJ whole genome shotgun (WGS) entry which is preliminary data.</text>
</comment>
<evidence type="ECO:0000313" key="2">
    <source>
        <dbReference type="Proteomes" id="UP000778797"/>
    </source>
</evidence>
<evidence type="ECO:0000313" key="1">
    <source>
        <dbReference type="EMBL" id="MCC1484458.1"/>
    </source>
</evidence>
<dbReference type="RefSeq" id="WP_227476905.1">
    <property type="nucleotide sequence ID" value="NZ_JAFMPT010000008.1"/>
</dbReference>
<keyword evidence="2" id="KW-1185">Reference proteome</keyword>
<reference evidence="2" key="1">
    <citation type="submission" date="2021-03" db="EMBL/GenBank/DDBJ databases">
        <title>Genome of Cognatishimia sp. F0-27.</title>
        <authorList>
            <person name="Ping X."/>
        </authorList>
    </citation>
    <scope>NUCLEOTIDE SEQUENCE [LARGE SCALE GENOMIC DNA]</scope>
    <source>
        <strain evidence="2">E313</strain>
    </source>
</reference>
<dbReference type="InterPro" id="IPR036116">
    <property type="entry name" value="FN3_sf"/>
</dbReference>
<name>A0ABS8EMM2_9FLAO</name>
<dbReference type="Proteomes" id="UP000778797">
    <property type="component" value="Unassembled WGS sequence"/>
</dbReference>